<proteinExistence type="predicted"/>
<accession>A0ACC3DAU7</accession>
<comment type="caution">
    <text evidence="1">The sequence shown here is derived from an EMBL/GenBank/DDBJ whole genome shotgun (WGS) entry which is preliminary data.</text>
</comment>
<name>A0ACC3DAU7_9PEZI</name>
<organism evidence="1 2">
    <name type="scientific">Coniosporium uncinatum</name>
    <dbReference type="NCBI Taxonomy" id="93489"/>
    <lineage>
        <taxon>Eukaryota</taxon>
        <taxon>Fungi</taxon>
        <taxon>Dikarya</taxon>
        <taxon>Ascomycota</taxon>
        <taxon>Pezizomycotina</taxon>
        <taxon>Dothideomycetes</taxon>
        <taxon>Dothideomycetes incertae sedis</taxon>
        <taxon>Coniosporium</taxon>
    </lineage>
</organism>
<sequence length="316" mass="36075">MAIFVENVPPLACADDTPPVIDTVKLLHDSIPENVTFLDDALRVYGHVRWLDAILRHVDFLEHPAQSWDCFGRLVYAQLRRILERDFPEHIFAYTTAVFLYLYLQCPYSESYMSDILNPTTMKRGGPLTAVSRYRLLLVAEARRCEDIEISADEIHRDGHLPQDRNAFSVQDASLPMGSILQLGFARSDLTLDIMFACTWLHNHNRDWFVVVRSSLWEYVSVNDRDLCMVQHEELTGTGFTVEAEGERPLLKWGRGMVVEWSDIPDGSQLARYVEHYLEGDMIMAGADAAVSALDADYEDLPLPMPEDEVMSDPDY</sequence>
<evidence type="ECO:0000313" key="1">
    <source>
        <dbReference type="EMBL" id="KAK3064431.1"/>
    </source>
</evidence>
<dbReference type="EMBL" id="JAWDJW010006515">
    <property type="protein sequence ID" value="KAK3064431.1"/>
    <property type="molecule type" value="Genomic_DNA"/>
</dbReference>
<gene>
    <name evidence="1" type="ORF">LTS18_007268</name>
</gene>
<dbReference type="Proteomes" id="UP001186974">
    <property type="component" value="Unassembled WGS sequence"/>
</dbReference>
<protein>
    <submittedName>
        <fullName evidence="1">Uncharacterized protein</fullName>
    </submittedName>
</protein>
<keyword evidence="2" id="KW-1185">Reference proteome</keyword>
<reference evidence="1" key="1">
    <citation type="submission" date="2024-09" db="EMBL/GenBank/DDBJ databases">
        <title>Black Yeasts Isolated from many extreme environments.</title>
        <authorList>
            <person name="Coleine C."/>
            <person name="Stajich J.E."/>
            <person name="Selbmann L."/>
        </authorList>
    </citation>
    <scope>NUCLEOTIDE SEQUENCE</scope>
    <source>
        <strain evidence="1">CCFEE 5737</strain>
    </source>
</reference>
<evidence type="ECO:0000313" key="2">
    <source>
        <dbReference type="Proteomes" id="UP001186974"/>
    </source>
</evidence>